<evidence type="ECO:0000259" key="5">
    <source>
        <dbReference type="PROSITE" id="PS50102"/>
    </source>
</evidence>
<dbReference type="InterPro" id="IPR000504">
    <property type="entry name" value="RRM_dom"/>
</dbReference>
<dbReference type="PROSITE" id="PS50102">
    <property type="entry name" value="RRM"/>
    <property type="match status" value="3"/>
</dbReference>
<keyword evidence="2 3" id="KW-0694">RNA-binding</keyword>
<dbReference type="AlphaFoldDB" id="A0AAV0ARZ0"/>
<dbReference type="Gene3D" id="1.10.1900.10">
    <property type="entry name" value="c-terminal domain of poly(a) binding protein"/>
    <property type="match status" value="1"/>
</dbReference>
<proteinExistence type="predicted"/>
<dbReference type="Gene3D" id="3.30.70.330">
    <property type="match status" value="3"/>
</dbReference>
<feature type="compositionally biased region" description="Basic and acidic residues" evidence="4">
    <location>
        <begin position="177"/>
        <end position="187"/>
    </location>
</feature>
<dbReference type="InterPro" id="IPR035979">
    <property type="entry name" value="RBD_domain_sf"/>
</dbReference>
<sequence>MSLLKPILHVSGLTKDLTDEEIISALYECLRARLNLDRGGSKWEEMTGTVEFEKLENAEKAYATLNNYKFPGKNCTLRLSHTADPTADPRPKAKPQLIKFLPTEITPGRLFNLFRPFGPIYKIVLNHYTAQDGLVCFSGTAIIEFYDHAQALLAQKEMHCFEIDDQTIAVEEYDDKRDRNGRAKSLIEDSPSSNWSRAQPFTPNYSNSTNDQPSTSSDHDANVSRWASQQFQQPYTQNPNAIPVSPKPDSPLRSRSSREASQSPAHHENSAQVGQRQIDPCNLFIKGLDPEVESGDLFQAFRQFGTIVSARVMKNDATGKSKQFGFVSFTTEDATNKALLAMDGATIGDNPSRIIVRLQEVKKFKEGRTRIVNTSSPLSSHLGNGNESLNQSLFNTLSIESPELSRLGSVDGKTEPIAESLGNLRINDSQAAALVTPSKGSITSQLSLPSGKIQAYDSSPVSTVSLTPLSERERMLTAVLKLNDHTIGQRLEELIELLMGLPAKERKLCLFNPQALAIKVCEAKEIIETPDDVMSIATKGLDGSLSMAKPSLVSTALSDHNNLSLPTPASTPSKPDRAMSASSDVAVAGSAAPTPREPTSTFQTSIEKNFKPKETYSTLADLAKLPSKDIVRVVFESPESLKTGLIGEVDQMVRSETDEWINKLSNLTTHQQKQKVGEKVFKTLRGFGIKGCPKITVDLLDSEDLRSLAHLMNSFPEILKEKVMIKQK</sequence>
<dbReference type="PANTHER" id="PTHR24012">
    <property type="entry name" value="RNA BINDING PROTEIN"/>
    <property type="match status" value="1"/>
</dbReference>
<feature type="region of interest" description="Disordered" evidence="4">
    <location>
        <begin position="559"/>
        <end position="603"/>
    </location>
</feature>
<dbReference type="Proteomes" id="UP001153365">
    <property type="component" value="Unassembled WGS sequence"/>
</dbReference>
<evidence type="ECO:0000256" key="3">
    <source>
        <dbReference type="PROSITE-ProRule" id="PRU00176"/>
    </source>
</evidence>
<gene>
    <name evidence="6" type="ORF">PPACK8108_LOCUS5160</name>
</gene>
<feature type="domain" description="RRM" evidence="5">
    <location>
        <begin position="6"/>
        <end position="82"/>
    </location>
</feature>
<evidence type="ECO:0000256" key="4">
    <source>
        <dbReference type="SAM" id="MobiDB-lite"/>
    </source>
</evidence>
<dbReference type="GO" id="GO:0003723">
    <property type="term" value="F:RNA binding"/>
    <property type="evidence" value="ECO:0007669"/>
    <property type="project" value="UniProtKB-UniRule"/>
</dbReference>
<dbReference type="InterPro" id="IPR036053">
    <property type="entry name" value="PABP-dom"/>
</dbReference>
<comment type="caution">
    <text evidence="6">The sequence shown here is derived from an EMBL/GenBank/DDBJ whole genome shotgun (WGS) entry which is preliminary data.</text>
</comment>
<dbReference type="Pfam" id="PF00076">
    <property type="entry name" value="RRM_1"/>
    <property type="match status" value="3"/>
</dbReference>
<keyword evidence="1" id="KW-0677">Repeat</keyword>
<protein>
    <recommendedName>
        <fullName evidence="5">RRM domain-containing protein</fullName>
    </recommendedName>
</protein>
<feature type="region of interest" description="Disordered" evidence="4">
    <location>
        <begin position="177"/>
        <end position="275"/>
    </location>
</feature>
<dbReference type="SUPFAM" id="SSF54928">
    <property type="entry name" value="RNA-binding domain, RBD"/>
    <property type="match status" value="2"/>
</dbReference>
<evidence type="ECO:0000256" key="1">
    <source>
        <dbReference type="ARBA" id="ARBA00022737"/>
    </source>
</evidence>
<dbReference type="CDD" id="cd00590">
    <property type="entry name" value="RRM_SF"/>
    <property type="match status" value="2"/>
</dbReference>
<dbReference type="SMART" id="SM00360">
    <property type="entry name" value="RRM"/>
    <property type="match status" value="3"/>
</dbReference>
<dbReference type="EMBL" id="CALTRL010000992">
    <property type="protein sequence ID" value="CAH7670449.1"/>
    <property type="molecule type" value="Genomic_DNA"/>
</dbReference>
<feature type="domain" description="RRM" evidence="5">
    <location>
        <begin position="94"/>
        <end position="175"/>
    </location>
</feature>
<name>A0AAV0ARZ0_PHAPC</name>
<dbReference type="SUPFAM" id="SSF63570">
    <property type="entry name" value="PABC (PABP) domain"/>
    <property type="match status" value="1"/>
</dbReference>
<feature type="compositionally biased region" description="Polar residues" evidence="4">
    <location>
        <begin position="190"/>
        <end position="216"/>
    </location>
</feature>
<evidence type="ECO:0000313" key="6">
    <source>
        <dbReference type="EMBL" id="CAH7670449.1"/>
    </source>
</evidence>
<feature type="compositionally biased region" description="Polar residues" evidence="4">
    <location>
        <begin position="559"/>
        <end position="573"/>
    </location>
</feature>
<evidence type="ECO:0000313" key="7">
    <source>
        <dbReference type="Proteomes" id="UP001153365"/>
    </source>
</evidence>
<accession>A0AAV0ARZ0</accession>
<feature type="domain" description="RRM" evidence="5">
    <location>
        <begin position="281"/>
        <end position="361"/>
    </location>
</feature>
<feature type="compositionally biased region" description="Low complexity" evidence="4">
    <location>
        <begin position="578"/>
        <end position="592"/>
    </location>
</feature>
<reference evidence="6" key="1">
    <citation type="submission" date="2022-06" db="EMBL/GenBank/DDBJ databases">
        <authorList>
            <consortium name="SYNGENTA / RWTH Aachen University"/>
        </authorList>
    </citation>
    <scope>NUCLEOTIDE SEQUENCE</scope>
</reference>
<feature type="compositionally biased region" description="Polar residues" evidence="4">
    <location>
        <begin position="225"/>
        <end position="240"/>
    </location>
</feature>
<keyword evidence="7" id="KW-1185">Reference proteome</keyword>
<dbReference type="InterPro" id="IPR012677">
    <property type="entry name" value="Nucleotide-bd_a/b_plait_sf"/>
</dbReference>
<feature type="compositionally biased region" description="Polar residues" evidence="4">
    <location>
        <begin position="259"/>
        <end position="275"/>
    </location>
</feature>
<evidence type="ECO:0000256" key="2">
    <source>
        <dbReference type="ARBA" id="ARBA00022884"/>
    </source>
</evidence>
<organism evidence="6 7">
    <name type="scientific">Phakopsora pachyrhizi</name>
    <name type="common">Asian soybean rust disease fungus</name>
    <dbReference type="NCBI Taxonomy" id="170000"/>
    <lineage>
        <taxon>Eukaryota</taxon>
        <taxon>Fungi</taxon>
        <taxon>Dikarya</taxon>
        <taxon>Basidiomycota</taxon>
        <taxon>Pucciniomycotina</taxon>
        <taxon>Pucciniomycetes</taxon>
        <taxon>Pucciniales</taxon>
        <taxon>Phakopsoraceae</taxon>
        <taxon>Phakopsora</taxon>
    </lineage>
</organism>